<protein>
    <submittedName>
        <fullName evidence="12">Cytochrome c4</fullName>
    </submittedName>
</protein>
<evidence type="ECO:0000256" key="9">
    <source>
        <dbReference type="PIRSR" id="PIRSR000005-2"/>
    </source>
</evidence>
<feature type="binding site" description="covalent" evidence="8">
    <location>
        <position position="128"/>
    </location>
    <ligand>
        <name>heme c</name>
        <dbReference type="ChEBI" id="CHEBI:61717"/>
        <label>2</label>
    </ligand>
</feature>
<evidence type="ECO:0000256" key="4">
    <source>
        <dbReference type="ARBA" id="ARBA00022723"/>
    </source>
</evidence>
<feature type="binding site" description="axial binding residue" evidence="9">
    <location>
        <position position="38"/>
    </location>
    <ligand>
        <name>heme c</name>
        <dbReference type="ChEBI" id="CHEBI:61717"/>
        <label>1</label>
    </ligand>
    <ligandPart>
        <name>Fe</name>
        <dbReference type="ChEBI" id="CHEBI:18248"/>
    </ligandPart>
</feature>
<evidence type="ECO:0000256" key="7">
    <source>
        <dbReference type="ARBA" id="ARBA00023004"/>
    </source>
</evidence>
<comment type="caution">
    <text evidence="12">The sequence shown here is derived from an EMBL/GenBank/DDBJ whole genome shotgun (WGS) entry which is preliminary data.</text>
</comment>
<dbReference type="GO" id="GO:0020037">
    <property type="term" value="F:heme binding"/>
    <property type="evidence" value="ECO:0007669"/>
    <property type="project" value="InterPro"/>
</dbReference>
<accession>A0A254PVX4</accession>
<dbReference type="InterPro" id="IPR024167">
    <property type="entry name" value="Cytochrome_c4-like"/>
</dbReference>
<dbReference type="InterPro" id="IPR036909">
    <property type="entry name" value="Cyt_c-like_dom_sf"/>
</dbReference>
<evidence type="ECO:0000313" key="13">
    <source>
        <dbReference type="Proteomes" id="UP000197528"/>
    </source>
</evidence>
<dbReference type="SUPFAM" id="SSF46626">
    <property type="entry name" value="Cytochrome c"/>
    <property type="match status" value="2"/>
</dbReference>
<evidence type="ECO:0000256" key="6">
    <source>
        <dbReference type="ARBA" id="ARBA00022982"/>
    </source>
</evidence>
<keyword evidence="5" id="KW-0574">Periplasm</keyword>
<keyword evidence="4 9" id="KW-0479">Metal-binding</keyword>
<feature type="binding site" description="covalent" evidence="8">
    <location>
        <position position="125"/>
    </location>
    <ligand>
        <name>heme c</name>
        <dbReference type="ChEBI" id="CHEBI:61717"/>
        <label>2</label>
    </ligand>
</feature>
<gene>
    <name evidence="12" type="ORF">CBI31_00195</name>
</gene>
<dbReference type="PIRSF" id="PIRSF000005">
    <property type="entry name" value="Cytochrome_c4"/>
    <property type="match status" value="1"/>
</dbReference>
<name>A0A254PVX4_9BURK</name>
<feature type="binding site" description="axial binding residue" evidence="9">
    <location>
        <position position="77"/>
    </location>
    <ligand>
        <name>heme c</name>
        <dbReference type="ChEBI" id="CHEBI:61717"/>
        <label>1</label>
    </ligand>
    <ligandPart>
        <name>Fe</name>
        <dbReference type="ChEBI" id="CHEBI:18248"/>
    </ligandPart>
</feature>
<comment type="PTM">
    <text evidence="8">Binds 2 heme c groups covalently per subunit.</text>
</comment>
<evidence type="ECO:0000256" key="10">
    <source>
        <dbReference type="SAM" id="SignalP"/>
    </source>
</evidence>
<dbReference type="AlphaFoldDB" id="A0A254PVX4"/>
<keyword evidence="6" id="KW-0249">Electron transport</keyword>
<comment type="subcellular location">
    <subcellularLocation>
        <location evidence="1">Periplasm</location>
    </subcellularLocation>
</comment>
<evidence type="ECO:0000256" key="8">
    <source>
        <dbReference type="PIRSR" id="PIRSR000005-1"/>
    </source>
</evidence>
<dbReference type="GO" id="GO:0009055">
    <property type="term" value="F:electron transfer activity"/>
    <property type="evidence" value="ECO:0007669"/>
    <property type="project" value="InterPro"/>
</dbReference>
<dbReference type="PROSITE" id="PS51007">
    <property type="entry name" value="CYTC"/>
    <property type="match status" value="1"/>
</dbReference>
<evidence type="ECO:0000259" key="11">
    <source>
        <dbReference type="PROSITE" id="PS51007"/>
    </source>
</evidence>
<dbReference type="GO" id="GO:0042597">
    <property type="term" value="C:periplasmic space"/>
    <property type="evidence" value="ECO:0007669"/>
    <property type="project" value="UniProtKB-SubCell"/>
</dbReference>
<dbReference type="EMBL" id="NGUP01000001">
    <property type="protein sequence ID" value="OWS70710.1"/>
    <property type="molecule type" value="Genomic_DNA"/>
</dbReference>
<feature type="signal peptide" evidence="10">
    <location>
        <begin position="1"/>
        <end position="24"/>
    </location>
</feature>
<reference evidence="12 13" key="1">
    <citation type="submission" date="2017-05" db="EMBL/GenBank/DDBJ databases">
        <title>Genome of Polynucleobacter sp. MWH-Feld-100.</title>
        <authorList>
            <person name="Hahn M.W."/>
        </authorList>
    </citation>
    <scope>NUCLEOTIDE SEQUENCE [LARGE SCALE GENOMIC DNA]</scope>
    <source>
        <strain evidence="12 13">MWH-Feld-100</strain>
    </source>
</reference>
<evidence type="ECO:0000256" key="2">
    <source>
        <dbReference type="ARBA" id="ARBA00022448"/>
    </source>
</evidence>
<dbReference type="Gene3D" id="1.10.760.10">
    <property type="entry name" value="Cytochrome c-like domain"/>
    <property type="match status" value="2"/>
</dbReference>
<dbReference type="GO" id="GO:0005506">
    <property type="term" value="F:iron ion binding"/>
    <property type="evidence" value="ECO:0007669"/>
    <property type="project" value="InterPro"/>
</dbReference>
<dbReference type="Proteomes" id="UP000197528">
    <property type="component" value="Unassembled WGS sequence"/>
</dbReference>
<keyword evidence="2" id="KW-0813">Transport</keyword>
<sequence length="192" mass="20980">MRLVKIAALLSGICFSIVAPLSYAQDMSAKLVVCGACHGSDGNSSMAGSPSLAGQPKIFLENNLIMIREGIRDIPVMKGQLDGLSDPQIIALAKFYSAQALKPATGKRDEVLYERGQLLSKQALCGTCHLPDYVGREQMPRLAGQREDYLLHSMRQFRNNQATGRDTIMAASLYGMNDDDLRAIAQYLSQLK</sequence>
<feature type="binding site" description="axial binding residue" evidence="9">
    <location>
        <position position="129"/>
    </location>
    <ligand>
        <name>heme c</name>
        <dbReference type="ChEBI" id="CHEBI:61717"/>
        <label>2</label>
    </ligand>
    <ligandPart>
        <name>Fe</name>
        <dbReference type="ChEBI" id="CHEBI:18248"/>
    </ligandPart>
</feature>
<organism evidence="12 13">
    <name type="scientific">Polynucleobacter campilacus</name>
    <dbReference type="NCBI Taxonomy" id="1743163"/>
    <lineage>
        <taxon>Bacteria</taxon>
        <taxon>Pseudomonadati</taxon>
        <taxon>Pseudomonadota</taxon>
        <taxon>Betaproteobacteria</taxon>
        <taxon>Burkholderiales</taxon>
        <taxon>Burkholderiaceae</taxon>
        <taxon>Polynucleobacter</taxon>
    </lineage>
</organism>
<feature type="binding site" description="covalent" evidence="8">
    <location>
        <position position="34"/>
    </location>
    <ligand>
        <name>heme c</name>
        <dbReference type="ChEBI" id="CHEBI:61717"/>
        <label>1</label>
    </ligand>
</feature>
<feature type="binding site" description="axial binding residue" evidence="9">
    <location>
        <position position="169"/>
    </location>
    <ligand>
        <name>heme c</name>
        <dbReference type="ChEBI" id="CHEBI:61717"/>
        <label>2</label>
    </ligand>
    <ligandPart>
        <name>Fe</name>
        <dbReference type="ChEBI" id="CHEBI:18248"/>
    </ligandPart>
</feature>
<keyword evidence="10" id="KW-0732">Signal</keyword>
<keyword evidence="13" id="KW-1185">Reference proteome</keyword>
<evidence type="ECO:0000256" key="3">
    <source>
        <dbReference type="ARBA" id="ARBA00022617"/>
    </source>
</evidence>
<evidence type="ECO:0000256" key="1">
    <source>
        <dbReference type="ARBA" id="ARBA00004418"/>
    </source>
</evidence>
<dbReference type="InterPro" id="IPR050597">
    <property type="entry name" value="Cytochrome_c_Oxidase_Subunit"/>
</dbReference>
<feature type="binding site" description="covalent" evidence="8">
    <location>
        <position position="37"/>
    </location>
    <ligand>
        <name>heme c</name>
        <dbReference type="ChEBI" id="CHEBI:61717"/>
        <label>1</label>
    </ligand>
</feature>
<proteinExistence type="predicted"/>
<feature type="domain" description="Cytochrome c" evidence="11">
    <location>
        <begin position="111"/>
        <end position="192"/>
    </location>
</feature>
<dbReference type="OrthoDB" id="5295860at2"/>
<dbReference type="PANTHER" id="PTHR33751">
    <property type="entry name" value="CBB3-TYPE CYTOCHROME C OXIDASE SUBUNIT FIXP"/>
    <property type="match status" value="1"/>
</dbReference>
<keyword evidence="7 9" id="KW-0408">Iron</keyword>
<evidence type="ECO:0000256" key="5">
    <source>
        <dbReference type="ARBA" id="ARBA00022764"/>
    </source>
</evidence>
<feature type="chain" id="PRO_5012671138" evidence="10">
    <location>
        <begin position="25"/>
        <end position="192"/>
    </location>
</feature>
<dbReference type="InterPro" id="IPR009056">
    <property type="entry name" value="Cyt_c-like_dom"/>
</dbReference>
<keyword evidence="3 8" id="KW-0349">Heme</keyword>
<dbReference type="PANTHER" id="PTHR33751:SF9">
    <property type="entry name" value="CYTOCHROME C4"/>
    <property type="match status" value="1"/>
</dbReference>
<dbReference type="Pfam" id="PF00034">
    <property type="entry name" value="Cytochrom_C"/>
    <property type="match status" value="1"/>
</dbReference>
<evidence type="ECO:0000313" key="12">
    <source>
        <dbReference type="EMBL" id="OWS70710.1"/>
    </source>
</evidence>